<dbReference type="OrthoDB" id="5363652at2"/>
<dbReference type="Proteomes" id="UP000246115">
    <property type="component" value="Chromosome"/>
</dbReference>
<name>A0A372KLP3_9STRE</name>
<protein>
    <submittedName>
        <fullName evidence="3">Abi family protein</fullName>
    </submittedName>
</protein>
<dbReference type="Proteomes" id="UP000264056">
    <property type="component" value="Unassembled WGS sequence"/>
</dbReference>
<dbReference type="EMBL" id="QVQZ01000010">
    <property type="protein sequence ID" value="RFU53183.1"/>
    <property type="molecule type" value="Genomic_DNA"/>
</dbReference>
<dbReference type="Proteomes" id="UP000262901">
    <property type="component" value="Unassembled WGS sequence"/>
</dbReference>
<evidence type="ECO:0000313" key="4">
    <source>
        <dbReference type="Proteomes" id="UP000246115"/>
    </source>
</evidence>
<organism evidence="3 5">
    <name type="scientific">Streptococcus chenjunshii</name>
    <dbReference type="NCBI Taxonomy" id="2173853"/>
    <lineage>
        <taxon>Bacteria</taxon>
        <taxon>Bacillati</taxon>
        <taxon>Bacillota</taxon>
        <taxon>Bacilli</taxon>
        <taxon>Lactobacillales</taxon>
        <taxon>Streptococcaceae</taxon>
        <taxon>Streptococcus</taxon>
    </lineage>
</organism>
<keyword evidence="6" id="KW-1185">Reference proteome</keyword>
<dbReference type="AlphaFoldDB" id="A0A372KLP3"/>
<evidence type="ECO:0000313" key="2">
    <source>
        <dbReference type="EMBL" id="RFU51085.1"/>
    </source>
</evidence>
<evidence type="ECO:0000313" key="6">
    <source>
        <dbReference type="Proteomes" id="UP000264056"/>
    </source>
</evidence>
<dbReference type="KEGG" id="schj:DDV21_010405"/>
<gene>
    <name evidence="1" type="ORF">DDV21_010405</name>
    <name evidence="2" type="ORF">DDV22_05095</name>
    <name evidence="3" type="ORF">DDV23_05605</name>
</gene>
<dbReference type="RefSeq" id="WP_116878133.1">
    <property type="nucleotide sequence ID" value="NZ_CP031733.1"/>
</dbReference>
<dbReference type="EMBL" id="CP031733">
    <property type="protein sequence ID" value="AXQ79457.1"/>
    <property type="molecule type" value="Genomic_DNA"/>
</dbReference>
<reference evidence="2 6" key="1">
    <citation type="submission" date="2018-08" db="EMBL/GenBank/DDBJ databases">
        <title>Draft genome of Streptococcus sp .nov. Z2.</title>
        <authorList>
            <person name="Tian Z."/>
        </authorList>
    </citation>
    <scope>NUCLEOTIDE SEQUENCE [LARGE SCALE GENOMIC DNA]</scope>
    <source>
        <strain evidence="2 6">Z2</strain>
    </source>
</reference>
<evidence type="ECO:0000313" key="1">
    <source>
        <dbReference type="EMBL" id="AXQ79457.1"/>
    </source>
</evidence>
<evidence type="ECO:0000313" key="5">
    <source>
        <dbReference type="Proteomes" id="UP000262901"/>
    </source>
</evidence>
<reference evidence="1" key="4">
    <citation type="journal article" date="2019" name="Int. J. Syst. Evol. Microbiol.">
        <title>Streptococcus chenjunshii sp. nov. isolated from feces of Tibetan antelopes.</title>
        <authorList>
            <person name="Tian Z."/>
            <person name="Lu S."/>
            <person name="Jin D."/>
            <person name="Yang J."/>
            <person name="Pu J."/>
            <person name="Lai X.H."/>
            <person name="Bai X.N."/>
            <person name="Wu X.M."/>
            <person name="Li J."/>
            <person name="Wang S."/>
            <person name="Xu J."/>
        </authorList>
    </citation>
    <scope>NUCLEOTIDE SEQUENCE</scope>
    <source>
        <strain evidence="1">Z15</strain>
    </source>
</reference>
<dbReference type="InterPro" id="IPR011664">
    <property type="entry name" value="Abi_system_AbiD/AbiF-like"/>
</dbReference>
<accession>A0A372KLP3</accession>
<dbReference type="Pfam" id="PF07751">
    <property type="entry name" value="Abi_2"/>
    <property type="match status" value="1"/>
</dbReference>
<reference evidence="4" key="3">
    <citation type="submission" date="2018-08" db="EMBL/GenBank/DDBJ databases">
        <title>Streptococcus chenjunshii sp. nov., isolated from stools sample of the Tibetan antelope in the Qinghai-Tibet plateau, China.</title>
        <authorList>
            <person name="Tian Z."/>
        </authorList>
    </citation>
    <scope>NUCLEOTIDE SEQUENCE [LARGE SCALE GENOMIC DNA]</scope>
    <source>
        <strain evidence="4">Z15</strain>
    </source>
</reference>
<reference evidence="3 5" key="2">
    <citation type="submission" date="2018-08" db="EMBL/GenBank/DDBJ databases">
        <title>Draft genome of Streptococcus sp. nov. Z1.</title>
        <authorList>
            <person name="Tian Z."/>
        </authorList>
    </citation>
    <scope>NUCLEOTIDE SEQUENCE [LARGE SCALE GENOMIC DNA]</scope>
    <source>
        <strain evidence="3">Z1</strain>
        <strain evidence="5">Z1(2018)</strain>
    </source>
</reference>
<accession>A0A346NEL2</accession>
<proteinExistence type="predicted"/>
<evidence type="ECO:0000313" key="3">
    <source>
        <dbReference type="EMBL" id="RFU53183.1"/>
    </source>
</evidence>
<dbReference type="EMBL" id="QVQY01000010">
    <property type="protein sequence ID" value="RFU51085.1"/>
    <property type="molecule type" value="Genomic_DNA"/>
</dbReference>
<sequence>MARQNKMSHRELINHLENKGVTFQQCTKGQAINFIDRNNYYYKISAFRKNFTKRGDKYQNLDFEYLKDLASLDFRIRNILLNISINTEHFIKTELTRQIDNNPKEDGYDIVKKFKDFEGEKYYKITWRKFKKSRYQNDMYIKRRDNVPYWVLLEHMDYGCLMQFLKMYYEKYKPKSLKKAYELGDNARFIRNACAHNSVFLLNIFKDDNKLENVSASVTTLASQANLLKYKNFKKVNDLLSLFALAKVYCSPDVYKYQKEDIKNFLIRCQRHKEDYKKNIELTKMFVIFQKIVAIL</sequence>